<accession>A0AAW5E807</accession>
<keyword evidence="1" id="KW-1133">Transmembrane helix</keyword>
<feature type="transmembrane region" description="Helical" evidence="1">
    <location>
        <begin position="41"/>
        <end position="60"/>
    </location>
</feature>
<keyword evidence="1" id="KW-0812">Transmembrane</keyword>
<feature type="transmembrane region" description="Helical" evidence="1">
    <location>
        <begin position="69"/>
        <end position="94"/>
    </location>
</feature>
<dbReference type="Pfam" id="PF25842">
    <property type="entry name" value="NfeD_TM"/>
    <property type="match status" value="1"/>
</dbReference>
<keyword evidence="4" id="KW-1185">Reference proteome</keyword>
<protein>
    <submittedName>
        <fullName evidence="3">NfeD family protein</fullName>
    </submittedName>
</protein>
<dbReference type="InterPro" id="IPR058653">
    <property type="entry name" value="NfeD2_TM"/>
</dbReference>
<dbReference type="AlphaFoldDB" id="A0AAW5E807"/>
<evidence type="ECO:0000313" key="3">
    <source>
        <dbReference type="EMBL" id="MCH1627064.1"/>
    </source>
</evidence>
<dbReference type="RefSeq" id="WP_240256984.1">
    <property type="nucleotide sequence ID" value="NZ_JAKTTI010000033.1"/>
</dbReference>
<evidence type="ECO:0000256" key="1">
    <source>
        <dbReference type="SAM" id="Phobius"/>
    </source>
</evidence>
<name>A0AAW5E807_9BACI</name>
<feature type="domain" description="Membrane protein NfeD2 N-terminal transmembrane" evidence="2">
    <location>
        <begin position="1"/>
        <end position="99"/>
    </location>
</feature>
<comment type="caution">
    <text evidence="3">The sequence shown here is derived from an EMBL/GenBank/DDBJ whole genome shotgun (WGS) entry which is preliminary data.</text>
</comment>
<gene>
    <name evidence="3" type="ORF">MJG50_17160</name>
</gene>
<proteinExistence type="predicted"/>
<dbReference type="InterPro" id="IPR012340">
    <property type="entry name" value="NA-bd_OB-fold"/>
</dbReference>
<reference evidence="3" key="1">
    <citation type="submission" date="2022-02" db="EMBL/GenBank/DDBJ databases">
        <title>Fredinandcohnia quinoae sp. nov. isolated from Chenopodium quinoa seeds.</title>
        <authorList>
            <person name="Saati-Santamaria Z."/>
            <person name="Flores-Felix J.D."/>
            <person name="Igual J.M."/>
            <person name="Velazquez E."/>
            <person name="Garcia-Fraile P."/>
            <person name="Martinez-Molina E."/>
        </authorList>
    </citation>
    <scope>NUCLEOTIDE SEQUENCE</scope>
    <source>
        <strain evidence="3">SECRCQ15</strain>
    </source>
</reference>
<dbReference type="Proteomes" id="UP001431131">
    <property type="component" value="Unassembled WGS sequence"/>
</dbReference>
<sequence>MELFGYDIQTIYLFGLVVSGICTLLLILFGDVLEGIFPESFSPTLVFSFLTFLSASGYIFEKILTLNSFIILSISLVLALILVTLLNVFVLIPLSSAEESITFREEDLKGRVGKVITSIPVDGFGEVVIDGISGTIAMPAKSYKNEPVPYDEKVLVIDVKESVLYVLPYSSLN</sequence>
<feature type="transmembrane region" description="Helical" evidence="1">
    <location>
        <begin position="12"/>
        <end position="29"/>
    </location>
</feature>
<dbReference type="Gene3D" id="2.40.50.140">
    <property type="entry name" value="Nucleic acid-binding proteins"/>
    <property type="match status" value="1"/>
</dbReference>
<dbReference type="EMBL" id="JAKTTI010000033">
    <property type="protein sequence ID" value="MCH1627064.1"/>
    <property type="molecule type" value="Genomic_DNA"/>
</dbReference>
<keyword evidence="1" id="KW-0472">Membrane</keyword>
<evidence type="ECO:0000313" key="4">
    <source>
        <dbReference type="Proteomes" id="UP001431131"/>
    </source>
</evidence>
<organism evidence="3 4">
    <name type="scientific">Fredinandcohnia quinoae</name>
    <dbReference type="NCBI Taxonomy" id="2918902"/>
    <lineage>
        <taxon>Bacteria</taxon>
        <taxon>Bacillati</taxon>
        <taxon>Bacillota</taxon>
        <taxon>Bacilli</taxon>
        <taxon>Bacillales</taxon>
        <taxon>Bacillaceae</taxon>
        <taxon>Fredinandcohnia</taxon>
    </lineage>
</organism>
<evidence type="ECO:0000259" key="2">
    <source>
        <dbReference type="Pfam" id="PF25842"/>
    </source>
</evidence>